<proteinExistence type="predicted"/>
<sequence length="121" mass="13461">MTVEHVLLLDLRDDAELIAAYERYHAPGAGRPEIAASIRRSGIEEMRIYRLGTRLVMVMRVDETFDFAAKAAADAADPAVQRWEALMARFQQTGPNGEKWQRATQIFDLATAISPTDAGRA</sequence>
<dbReference type="Pfam" id="PF05336">
    <property type="entry name" value="rhaM"/>
    <property type="match status" value="1"/>
</dbReference>
<dbReference type="InterPro" id="IPR011008">
    <property type="entry name" value="Dimeric_a/b-barrel"/>
</dbReference>
<accession>A0ABT9ENE7</accession>
<dbReference type="PANTHER" id="PTHR43239:SF1">
    <property type="entry name" value="UPF0734 PROTEIN DDB_G0273871_DDB_G0273177"/>
    <property type="match status" value="1"/>
</dbReference>
<dbReference type="InterPro" id="IPR008000">
    <property type="entry name" value="Rham/fucose_mutarotase"/>
</dbReference>
<dbReference type="Gene3D" id="3.30.70.100">
    <property type="match status" value="1"/>
</dbReference>
<reference evidence="1 2" key="1">
    <citation type="submission" date="2023-07" db="EMBL/GenBank/DDBJ databases">
        <authorList>
            <person name="Kim M.K."/>
        </authorList>
    </citation>
    <scope>NUCLEOTIDE SEQUENCE [LARGE SCALE GENOMIC DNA]</scope>
    <source>
        <strain evidence="1 2">KR1UV-12</strain>
    </source>
</reference>
<organism evidence="1 2">
    <name type="scientific">Sphingomonas aurea</name>
    <dbReference type="NCBI Taxonomy" id="3063994"/>
    <lineage>
        <taxon>Bacteria</taxon>
        <taxon>Pseudomonadati</taxon>
        <taxon>Pseudomonadota</taxon>
        <taxon>Alphaproteobacteria</taxon>
        <taxon>Sphingomonadales</taxon>
        <taxon>Sphingomonadaceae</taxon>
        <taxon>Sphingomonas</taxon>
    </lineage>
</organism>
<keyword evidence="2" id="KW-1185">Reference proteome</keyword>
<evidence type="ECO:0000313" key="2">
    <source>
        <dbReference type="Proteomes" id="UP001230685"/>
    </source>
</evidence>
<evidence type="ECO:0000313" key="1">
    <source>
        <dbReference type="EMBL" id="MDP1028461.1"/>
    </source>
</evidence>
<protein>
    <submittedName>
        <fullName evidence="1">L-rhamnose mutarotase</fullName>
    </submittedName>
</protein>
<dbReference type="Proteomes" id="UP001230685">
    <property type="component" value="Unassembled WGS sequence"/>
</dbReference>
<comment type="caution">
    <text evidence="1">The sequence shown here is derived from an EMBL/GenBank/DDBJ whole genome shotgun (WGS) entry which is preliminary data.</text>
</comment>
<name>A0ABT9ENE7_9SPHN</name>
<dbReference type="RefSeq" id="WP_305174191.1">
    <property type="nucleotide sequence ID" value="NZ_JAUUDS010000009.1"/>
</dbReference>
<dbReference type="EMBL" id="JAUUDS010000009">
    <property type="protein sequence ID" value="MDP1028461.1"/>
    <property type="molecule type" value="Genomic_DNA"/>
</dbReference>
<dbReference type="PANTHER" id="PTHR43239">
    <property type="entry name" value="UPF0734 PROTEIN DDB_G0273871/DDB_G0273177"/>
    <property type="match status" value="1"/>
</dbReference>
<gene>
    <name evidence="1" type="ORF">Q5H91_14660</name>
</gene>
<dbReference type="InterPro" id="IPR052996">
    <property type="entry name" value="Carb_Metab_Mutarotase"/>
</dbReference>
<dbReference type="SUPFAM" id="SSF54909">
    <property type="entry name" value="Dimeric alpha+beta barrel"/>
    <property type="match status" value="1"/>
</dbReference>